<organism evidence="1 2">
    <name type="scientific">Elsinoe australis</name>
    <dbReference type="NCBI Taxonomy" id="40998"/>
    <lineage>
        <taxon>Eukaryota</taxon>
        <taxon>Fungi</taxon>
        <taxon>Dikarya</taxon>
        <taxon>Ascomycota</taxon>
        <taxon>Pezizomycotina</taxon>
        <taxon>Dothideomycetes</taxon>
        <taxon>Dothideomycetidae</taxon>
        <taxon>Myriangiales</taxon>
        <taxon>Elsinoaceae</taxon>
        <taxon>Elsinoe</taxon>
    </lineage>
</organism>
<gene>
    <name evidence="1" type="ORF">C1H76_1128</name>
</gene>
<evidence type="ECO:0000313" key="1">
    <source>
        <dbReference type="EMBL" id="TKX26596.1"/>
    </source>
</evidence>
<reference evidence="1 2" key="1">
    <citation type="submission" date="2018-02" db="EMBL/GenBank/DDBJ databases">
        <title>Draft genome sequences of Elsinoe sp., causing black scab on jojoba.</title>
        <authorList>
            <person name="Stodart B."/>
            <person name="Jeffress S."/>
            <person name="Ash G."/>
            <person name="Arun Chinnappa K."/>
        </authorList>
    </citation>
    <scope>NUCLEOTIDE SEQUENCE [LARGE SCALE GENOMIC DNA]</scope>
    <source>
        <strain evidence="1 2">Hillstone_2</strain>
    </source>
</reference>
<dbReference type="Gene3D" id="3.40.50.150">
    <property type="entry name" value="Vaccinia Virus protein VP39"/>
    <property type="match status" value="1"/>
</dbReference>
<dbReference type="EMBL" id="PTQR01000012">
    <property type="protein sequence ID" value="TKX26596.1"/>
    <property type="molecule type" value="Genomic_DNA"/>
</dbReference>
<dbReference type="Pfam" id="PF10294">
    <property type="entry name" value="Methyltransf_16"/>
    <property type="match status" value="1"/>
</dbReference>
<proteinExistence type="predicted"/>
<evidence type="ECO:0008006" key="3">
    <source>
        <dbReference type="Google" id="ProtNLM"/>
    </source>
</evidence>
<dbReference type="InterPro" id="IPR019410">
    <property type="entry name" value="Methyltransf_16"/>
</dbReference>
<dbReference type="AlphaFoldDB" id="A0A4U7BCF7"/>
<name>A0A4U7BCF7_9PEZI</name>
<comment type="caution">
    <text evidence="1">The sequence shown here is derived from an EMBL/GenBank/DDBJ whole genome shotgun (WGS) entry which is preliminary data.</text>
</comment>
<dbReference type="Proteomes" id="UP000308133">
    <property type="component" value="Unassembled WGS sequence"/>
</dbReference>
<dbReference type="GO" id="GO:0032991">
    <property type="term" value="C:protein-containing complex"/>
    <property type="evidence" value="ECO:0007669"/>
    <property type="project" value="TreeGrafter"/>
</dbReference>
<protein>
    <recommendedName>
        <fullName evidence="3">Diaminohydroxyphosphoribosylamino-pyrimidine deaminase</fullName>
    </recommendedName>
</protein>
<dbReference type="GO" id="GO:0008757">
    <property type="term" value="F:S-adenosylmethionine-dependent methyltransferase activity"/>
    <property type="evidence" value="ECO:0007669"/>
    <property type="project" value="UniProtKB-ARBA"/>
</dbReference>
<dbReference type="GO" id="GO:0005829">
    <property type="term" value="C:cytosol"/>
    <property type="evidence" value="ECO:0007669"/>
    <property type="project" value="TreeGrafter"/>
</dbReference>
<dbReference type="PANTHER" id="PTHR14614">
    <property type="entry name" value="HEPATOCELLULAR CARCINOMA-ASSOCIATED ANTIGEN"/>
    <property type="match status" value="1"/>
</dbReference>
<sequence length="292" mass="32245">MHTELQHAAEMNDDANLVKLGQIFDGFAEFVDDPSEGELPQQRVLPYLFGNRHQHDLGMIDSSAAEITVAVGGKDYAIKQSPGLLTSARAGGTTGAAVWRTTSLLAEWFVSSDNPLFKSGLLDETCTLLELGAGVAGLLPLVVAPRIKTYHATDQSYALKLLQENISANSTSKKRNTKSPNHADVRLSSLDWEADDVNYFLSSHDLSDGLDLIVASDCVYNYHLIEPLTNICTAICRHRRRNLRPTLCLIAQQVREPNVFEEWLTAFSQHFHVWRLTDSTLGAALGIQSGYY</sequence>
<accession>A0A4U7BCF7</accession>
<dbReference type="PANTHER" id="PTHR14614:SF109">
    <property type="entry name" value="RIBOSOMAL LYSINE N-METHYLTRANSFERASE 5"/>
    <property type="match status" value="1"/>
</dbReference>
<dbReference type="InterPro" id="IPR029063">
    <property type="entry name" value="SAM-dependent_MTases_sf"/>
</dbReference>
<evidence type="ECO:0000313" key="2">
    <source>
        <dbReference type="Proteomes" id="UP000308133"/>
    </source>
</evidence>